<comment type="caution">
    <text evidence="1">The sequence shown here is derived from an EMBL/GenBank/DDBJ whole genome shotgun (WGS) entry which is preliminary data.</text>
</comment>
<organism evidence="1 2">
    <name type="scientific">Anaerotruncus colihominis DSM 17241</name>
    <dbReference type="NCBI Taxonomy" id="445972"/>
    <lineage>
        <taxon>Bacteria</taxon>
        <taxon>Bacillati</taxon>
        <taxon>Bacillota</taxon>
        <taxon>Clostridia</taxon>
        <taxon>Eubacteriales</taxon>
        <taxon>Oscillospiraceae</taxon>
        <taxon>Anaerotruncus</taxon>
    </lineage>
</organism>
<accession>B0PCK8</accession>
<dbReference type="HOGENOM" id="CLU_3228789_0_0_9"/>
<name>B0PCK8_9FIRM</name>
<dbReference type="AlphaFoldDB" id="B0PCK8"/>
<sequence>MTRRGIRCRRLSRRALFAVWVWGIVPLAKPESKSFLTLRRIIF</sequence>
<keyword evidence="2" id="KW-1185">Reference proteome</keyword>
<gene>
    <name evidence="1" type="ORF">ANACOL_02518</name>
</gene>
<protein>
    <submittedName>
        <fullName evidence="1">Uncharacterized protein</fullName>
    </submittedName>
</protein>
<evidence type="ECO:0000313" key="2">
    <source>
        <dbReference type="Proteomes" id="UP000003803"/>
    </source>
</evidence>
<proteinExistence type="predicted"/>
<dbReference type="EMBL" id="ABGD02000019">
    <property type="protein sequence ID" value="EDS10963.1"/>
    <property type="molecule type" value="Genomic_DNA"/>
</dbReference>
<dbReference type="Proteomes" id="UP000003803">
    <property type="component" value="Unassembled WGS sequence"/>
</dbReference>
<reference evidence="1" key="1">
    <citation type="submission" date="2007-11" db="EMBL/GenBank/DDBJ databases">
        <authorList>
            <person name="Fulton L."/>
            <person name="Clifton S."/>
            <person name="Fulton B."/>
            <person name="Xu J."/>
            <person name="Minx P."/>
            <person name="Pepin K.H."/>
            <person name="Johnson M."/>
            <person name="Thiruvilangam P."/>
            <person name="Bhonagiri V."/>
            <person name="Nash W.E."/>
            <person name="Mardis E.R."/>
            <person name="Wilson R.K."/>
        </authorList>
    </citation>
    <scope>NUCLEOTIDE SEQUENCE [LARGE SCALE GENOMIC DNA]</scope>
    <source>
        <strain evidence="1">DSM 17241</strain>
    </source>
</reference>
<evidence type="ECO:0000313" key="1">
    <source>
        <dbReference type="EMBL" id="EDS10963.1"/>
    </source>
</evidence>
<reference evidence="1" key="2">
    <citation type="submission" date="2013-09" db="EMBL/GenBank/DDBJ databases">
        <title>Draft genome sequence of Anaerotruncus colihominis(DSM 17241).</title>
        <authorList>
            <person name="Sudarsanam P."/>
            <person name="Ley R."/>
            <person name="Guruge J."/>
            <person name="Turnbaugh P.J."/>
            <person name="Mahowald M."/>
            <person name="Liep D."/>
            <person name="Gordon J."/>
        </authorList>
    </citation>
    <scope>NUCLEOTIDE SEQUENCE</scope>
    <source>
        <strain evidence="1">DSM 17241</strain>
    </source>
</reference>